<evidence type="ECO:0000256" key="5">
    <source>
        <dbReference type="ARBA" id="ARBA00023014"/>
    </source>
</evidence>
<dbReference type="InterPro" id="IPR006638">
    <property type="entry name" value="Elp3/MiaA/NifB-like_rSAM"/>
</dbReference>
<reference evidence="7 8" key="2">
    <citation type="submission" date="2019-05" db="EMBL/GenBank/DDBJ databases">
        <authorList>
            <person name="Suflita J.M."/>
            <person name="Marks C.R."/>
        </authorList>
    </citation>
    <scope>NUCLEOTIDE SEQUENCE [LARGE SCALE GENOMIC DNA]</scope>
    <source>
        <strain evidence="7 8">ALDC</strain>
    </source>
</reference>
<dbReference type="GO" id="GO:0046872">
    <property type="term" value="F:metal ion binding"/>
    <property type="evidence" value="ECO:0007669"/>
    <property type="project" value="UniProtKB-KW"/>
</dbReference>
<protein>
    <submittedName>
        <fullName evidence="7">Radical SAM protein</fullName>
    </submittedName>
</protein>
<dbReference type="EMBL" id="CP040098">
    <property type="protein sequence ID" value="QCQ21966.1"/>
    <property type="molecule type" value="Genomic_DNA"/>
</dbReference>
<comment type="cofactor">
    <cofactor evidence="1">
        <name>[4Fe-4S] cluster</name>
        <dbReference type="ChEBI" id="CHEBI:49883"/>
    </cofactor>
</comment>
<dbReference type="SUPFAM" id="SSF52242">
    <property type="entry name" value="Cobalamin (vitamin B12)-binding domain"/>
    <property type="match status" value="1"/>
</dbReference>
<dbReference type="GO" id="GO:0005829">
    <property type="term" value="C:cytosol"/>
    <property type="evidence" value="ECO:0007669"/>
    <property type="project" value="TreeGrafter"/>
</dbReference>
<dbReference type="OrthoDB" id="9804952at2"/>
<name>A0A4P8L252_9BACT</name>
<dbReference type="SMART" id="SM00729">
    <property type="entry name" value="Elp3"/>
    <property type="match status" value="1"/>
</dbReference>
<evidence type="ECO:0000256" key="4">
    <source>
        <dbReference type="ARBA" id="ARBA00023004"/>
    </source>
</evidence>
<feature type="domain" description="Radical SAM core" evidence="6">
    <location>
        <begin position="216"/>
        <end position="449"/>
    </location>
</feature>
<dbReference type="PROSITE" id="PS51918">
    <property type="entry name" value="RADICAL_SAM"/>
    <property type="match status" value="1"/>
</dbReference>
<dbReference type="KEGG" id="dax:FDQ92_07125"/>
<keyword evidence="8" id="KW-1185">Reference proteome</keyword>
<gene>
    <name evidence="7" type="ORF">FDQ92_07125</name>
</gene>
<dbReference type="SUPFAM" id="SSF102114">
    <property type="entry name" value="Radical SAM enzymes"/>
    <property type="match status" value="1"/>
</dbReference>
<dbReference type="GO" id="GO:0003824">
    <property type="term" value="F:catalytic activity"/>
    <property type="evidence" value="ECO:0007669"/>
    <property type="project" value="InterPro"/>
</dbReference>
<proteinExistence type="predicted"/>
<organism evidence="7 8">
    <name type="scientific">Desulfoglaeba alkanexedens ALDC</name>
    <dbReference type="NCBI Taxonomy" id="980445"/>
    <lineage>
        <taxon>Bacteria</taxon>
        <taxon>Pseudomonadati</taxon>
        <taxon>Thermodesulfobacteriota</taxon>
        <taxon>Syntrophobacteria</taxon>
        <taxon>Syntrophobacterales</taxon>
        <taxon>Syntrophobacteraceae</taxon>
        <taxon>Desulfoglaeba</taxon>
    </lineage>
</organism>
<dbReference type="Proteomes" id="UP000298602">
    <property type="component" value="Chromosome"/>
</dbReference>
<reference evidence="7 8" key="1">
    <citation type="submission" date="2019-05" db="EMBL/GenBank/DDBJ databases">
        <title>The Complete Genome Sequence of the n-alkane-degrading Desulfoglaeba alkanexedens ALDC reveals multiple alkylsuccinate synthase gene clusters.</title>
        <authorList>
            <person name="Callaghan A.V."/>
            <person name="Davidova I.A."/>
            <person name="Duncan K.E."/>
            <person name="Morris B."/>
            <person name="McInerney M.J."/>
        </authorList>
    </citation>
    <scope>NUCLEOTIDE SEQUENCE [LARGE SCALE GENOMIC DNA]</scope>
    <source>
        <strain evidence="7 8">ALDC</strain>
    </source>
</reference>
<dbReference type="SFLD" id="SFLDS00029">
    <property type="entry name" value="Radical_SAM"/>
    <property type="match status" value="1"/>
</dbReference>
<dbReference type="InterPro" id="IPR023404">
    <property type="entry name" value="rSAM_horseshoe"/>
</dbReference>
<dbReference type="PANTHER" id="PTHR43409">
    <property type="entry name" value="ANAEROBIC MAGNESIUM-PROTOPORPHYRIN IX MONOMETHYL ESTER CYCLASE-RELATED"/>
    <property type="match status" value="1"/>
</dbReference>
<dbReference type="AlphaFoldDB" id="A0A4P8L252"/>
<evidence type="ECO:0000256" key="3">
    <source>
        <dbReference type="ARBA" id="ARBA00022723"/>
    </source>
</evidence>
<evidence type="ECO:0000313" key="7">
    <source>
        <dbReference type="EMBL" id="QCQ21966.1"/>
    </source>
</evidence>
<dbReference type="GO" id="GO:0031419">
    <property type="term" value="F:cobalamin binding"/>
    <property type="evidence" value="ECO:0007669"/>
    <property type="project" value="InterPro"/>
</dbReference>
<keyword evidence="5" id="KW-0411">Iron-sulfur</keyword>
<dbReference type="InterPro" id="IPR058240">
    <property type="entry name" value="rSAM_sf"/>
</dbReference>
<dbReference type="InterPro" id="IPR007197">
    <property type="entry name" value="rSAM"/>
</dbReference>
<dbReference type="GO" id="GO:0051536">
    <property type="term" value="F:iron-sulfur cluster binding"/>
    <property type="evidence" value="ECO:0007669"/>
    <property type="project" value="UniProtKB-KW"/>
</dbReference>
<evidence type="ECO:0000313" key="8">
    <source>
        <dbReference type="Proteomes" id="UP000298602"/>
    </source>
</evidence>
<evidence type="ECO:0000259" key="6">
    <source>
        <dbReference type="PROSITE" id="PS51918"/>
    </source>
</evidence>
<dbReference type="SFLD" id="SFLDG01082">
    <property type="entry name" value="B12-binding_domain_containing"/>
    <property type="match status" value="1"/>
</dbReference>
<dbReference type="CDD" id="cd01335">
    <property type="entry name" value="Radical_SAM"/>
    <property type="match status" value="1"/>
</dbReference>
<dbReference type="Gene3D" id="3.80.30.20">
    <property type="entry name" value="tm_1862 like domain"/>
    <property type="match status" value="1"/>
</dbReference>
<keyword evidence="3" id="KW-0479">Metal-binding</keyword>
<dbReference type="InterPro" id="IPR036724">
    <property type="entry name" value="Cobalamin-bd_sf"/>
</dbReference>
<evidence type="ECO:0000256" key="1">
    <source>
        <dbReference type="ARBA" id="ARBA00001966"/>
    </source>
</evidence>
<keyword evidence="4" id="KW-0408">Iron</keyword>
<dbReference type="InterPro" id="IPR051198">
    <property type="entry name" value="BchE-like"/>
</dbReference>
<accession>A0A4P8L252</accession>
<evidence type="ECO:0000256" key="2">
    <source>
        <dbReference type="ARBA" id="ARBA00022691"/>
    </source>
</evidence>
<dbReference type="Pfam" id="PF04055">
    <property type="entry name" value="Radical_SAM"/>
    <property type="match status" value="1"/>
</dbReference>
<dbReference type="PANTHER" id="PTHR43409:SF15">
    <property type="entry name" value="PUTATIVE-RELATED"/>
    <property type="match status" value="1"/>
</dbReference>
<keyword evidence="2" id="KW-0949">S-adenosyl-L-methionine</keyword>
<sequence>MYEGTDETMPKPPFVLLVNPWITDFAAFDLWAKPLGLLVLAALLRQGGCGVGFIDCLDRDDPFTNRHPEIMPGKDRAYGTGKYPRAPMAKPDAIQDIPRNYYRYGIHPESCLRRLAETPEPDMVWMTCSMTYWYPGVQLAVGLLRRVWPEVPVWLGGTYARLCPEHARRWTGATAVYTGTQVELPEVLKAATGFSVRNRPAWEILAKAPVPALDLLGRLRYAPILTGTGCPYRCPYCASGLLQPRRERRSADAVFGEIAGWHQLYGVADFAFYDDALLIDAEDSLKPALKRVARELPGLRFHTPNALHVRQLSAQWCDLLAAAGFRTLRLGLETTRPERQREWGGKVEETMFREAVKNLRASGFTAREIGAYLLCGLPGQKPSEVAEAIETVEAEGACPYLAEYSPIPGTPMWRQAVAESPYPVETEPLTHNNSFFAVRRPDFSLEDLEALKEKARRSRRRLLGDAAGGKHKR</sequence>